<dbReference type="Proteomes" id="UP000515733">
    <property type="component" value="Chromosome"/>
</dbReference>
<dbReference type="Pfam" id="PF13365">
    <property type="entry name" value="Trypsin_2"/>
    <property type="match status" value="1"/>
</dbReference>
<organism evidence="1 2">
    <name type="scientific">Denitratisoma oestradiolicum</name>
    <dbReference type="NCBI Taxonomy" id="311182"/>
    <lineage>
        <taxon>Bacteria</taxon>
        <taxon>Pseudomonadati</taxon>
        <taxon>Pseudomonadota</taxon>
        <taxon>Betaproteobacteria</taxon>
        <taxon>Nitrosomonadales</taxon>
        <taxon>Sterolibacteriaceae</taxon>
        <taxon>Denitratisoma</taxon>
    </lineage>
</organism>
<evidence type="ECO:0008006" key="3">
    <source>
        <dbReference type="Google" id="ProtNLM"/>
    </source>
</evidence>
<sequence>MAKPTLYEVLGIPPDASAEQLHQAHQQALARIPAGLSLDELRNRRLFIDHALRILSDPSARAAYERQLQPVTEPRLLHHDPSAGSRPGWLVLLLGAGIGALAWAQFGTPPTPAAGSVAAAVSPSIGPAADQGRNNDLAAEAEGLQDPSPAPANRQAMSGKTPLNYAIAVNSPNAELVKKLVWSVYGIVGQAGQGTGVMIEGDRLLTNCHVLARNVARGPIYAVNAVTRDHAAITEVAWLQNEDACLVRAPGLSGQAIPSGTSGTLYGGARLHNIGYAEGRLSASQGQFLDRMNRYGQTFIVSSNYCAPGVSGGPLVDDAGRLVGLTSGGPANRSVCYSLTVETARLLLYQSLRPIAELPGSYVSNITRRAW</sequence>
<dbReference type="Gene3D" id="1.10.287.110">
    <property type="entry name" value="DnaJ domain"/>
    <property type="match status" value="1"/>
</dbReference>
<dbReference type="KEGG" id="doe:DENOEST_3554"/>
<dbReference type="InterPro" id="IPR036869">
    <property type="entry name" value="J_dom_sf"/>
</dbReference>
<dbReference type="Gene3D" id="2.40.10.120">
    <property type="match status" value="1"/>
</dbReference>
<gene>
    <name evidence="1" type="ORF">DENOEST_3554</name>
</gene>
<evidence type="ECO:0000313" key="1">
    <source>
        <dbReference type="EMBL" id="CAB1370708.1"/>
    </source>
</evidence>
<dbReference type="SUPFAM" id="SSF46565">
    <property type="entry name" value="Chaperone J-domain"/>
    <property type="match status" value="1"/>
</dbReference>
<dbReference type="EMBL" id="LR778301">
    <property type="protein sequence ID" value="CAB1370708.1"/>
    <property type="molecule type" value="Genomic_DNA"/>
</dbReference>
<evidence type="ECO:0000313" key="2">
    <source>
        <dbReference type="Proteomes" id="UP000515733"/>
    </source>
</evidence>
<dbReference type="SUPFAM" id="SSF50494">
    <property type="entry name" value="Trypsin-like serine proteases"/>
    <property type="match status" value="1"/>
</dbReference>
<reference evidence="1 2" key="1">
    <citation type="submission" date="2020-03" db="EMBL/GenBank/DDBJ databases">
        <authorList>
            <consortium name="Genoscope - CEA"/>
            <person name="William W."/>
        </authorList>
    </citation>
    <scope>NUCLEOTIDE SEQUENCE [LARGE SCALE GENOMIC DNA]</scope>
    <source>
        <strain evidence="2">DSM 16959</strain>
    </source>
</reference>
<dbReference type="InterPro" id="IPR009003">
    <property type="entry name" value="Peptidase_S1_PA"/>
</dbReference>
<dbReference type="RefSeq" id="WP_145769444.1">
    <property type="nucleotide sequence ID" value="NZ_LR778301.1"/>
</dbReference>
<proteinExistence type="predicted"/>
<dbReference type="AlphaFoldDB" id="A0A6S6Y018"/>
<protein>
    <recommendedName>
        <fullName evidence="3">J domain-containing protein</fullName>
    </recommendedName>
</protein>
<keyword evidence="2" id="KW-1185">Reference proteome</keyword>
<name>A0A6S6Y018_9PROT</name>
<accession>A0A6S6Y018</accession>
<dbReference type="OrthoDB" id="8559597at2"/>